<dbReference type="AlphaFoldDB" id="A0ABD0JXC5"/>
<evidence type="ECO:0000313" key="2">
    <source>
        <dbReference type="Proteomes" id="UP001519460"/>
    </source>
</evidence>
<comment type="caution">
    <text evidence="1">The sequence shown here is derived from an EMBL/GenBank/DDBJ whole genome shotgun (WGS) entry which is preliminary data.</text>
</comment>
<keyword evidence="2" id="KW-1185">Reference proteome</keyword>
<proteinExistence type="predicted"/>
<evidence type="ECO:0000313" key="1">
    <source>
        <dbReference type="EMBL" id="KAK7479381.1"/>
    </source>
</evidence>
<sequence>MDRVGCELRHLRSMSSLTAACSQDSRCHYSWNPCGNRLLFFKLFSVQYFISDGV</sequence>
<organism evidence="1 2">
    <name type="scientific">Batillaria attramentaria</name>
    <dbReference type="NCBI Taxonomy" id="370345"/>
    <lineage>
        <taxon>Eukaryota</taxon>
        <taxon>Metazoa</taxon>
        <taxon>Spiralia</taxon>
        <taxon>Lophotrochozoa</taxon>
        <taxon>Mollusca</taxon>
        <taxon>Gastropoda</taxon>
        <taxon>Caenogastropoda</taxon>
        <taxon>Sorbeoconcha</taxon>
        <taxon>Cerithioidea</taxon>
        <taxon>Batillariidae</taxon>
        <taxon>Batillaria</taxon>
    </lineage>
</organism>
<protein>
    <submittedName>
        <fullName evidence="1">Uncharacterized protein</fullName>
    </submittedName>
</protein>
<dbReference type="Proteomes" id="UP001519460">
    <property type="component" value="Unassembled WGS sequence"/>
</dbReference>
<reference evidence="1 2" key="1">
    <citation type="journal article" date="2023" name="Sci. Data">
        <title>Genome assembly of the Korean intertidal mud-creeper Batillaria attramentaria.</title>
        <authorList>
            <person name="Patra A.K."/>
            <person name="Ho P.T."/>
            <person name="Jun S."/>
            <person name="Lee S.J."/>
            <person name="Kim Y."/>
            <person name="Won Y.J."/>
        </authorList>
    </citation>
    <scope>NUCLEOTIDE SEQUENCE [LARGE SCALE GENOMIC DNA]</scope>
    <source>
        <strain evidence="1">Wonlab-2016</strain>
    </source>
</reference>
<feature type="non-terminal residue" evidence="1">
    <location>
        <position position="54"/>
    </location>
</feature>
<name>A0ABD0JXC5_9CAEN</name>
<accession>A0ABD0JXC5</accession>
<gene>
    <name evidence="1" type="ORF">BaRGS_00029373</name>
</gene>
<dbReference type="EMBL" id="JACVVK020000304">
    <property type="protein sequence ID" value="KAK7479381.1"/>
    <property type="molecule type" value="Genomic_DNA"/>
</dbReference>